<evidence type="ECO:0000313" key="2">
    <source>
        <dbReference type="Proteomes" id="UP001246858"/>
    </source>
</evidence>
<reference evidence="1" key="1">
    <citation type="submission" date="2023-07" db="EMBL/GenBank/DDBJ databases">
        <title>Sorghum-associated microbial communities from plants grown in Nebraska, USA.</title>
        <authorList>
            <person name="Schachtman D."/>
        </authorList>
    </citation>
    <scope>NUCLEOTIDE SEQUENCE</scope>
    <source>
        <strain evidence="1">2697</strain>
    </source>
</reference>
<dbReference type="EMBL" id="JAVDTF010000001">
    <property type="protein sequence ID" value="MDR6781714.1"/>
    <property type="molecule type" value="Genomic_DNA"/>
</dbReference>
<dbReference type="Proteomes" id="UP001246858">
    <property type="component" value="Unassembled WGS sequence"/>
</dbReference>
<accession>A0ACC6KR25</accession>
<protein>
    <submittedName>
        <fullName evidence="1">Endonuclease/exonuclease/phosphatase family metal-dependent hydrolase</fullName>
    </submittedName>
</protein>
<gene>
    <name evidence="1" type="ORF">J2X78_000266</name>
</gene>
<comment type="caution">
    <text evidence="1">The sequence shown here is derived from an EMBL/GenBank/DDBJ whole genome shotgun (WGS) entry which is preliminary data.</text>
</comment>
<keyword evidence="1" id="KW-0378">Hydrolase</keyword>
<organism evidence="1 2">
    <name type="scientific">Pedobacter africanus</name>
    <dbReference type="NCBI Taxonomy" id="151894"/>
    <lineage>
        <taxon>Bacteria</taxon>
        <taxon>Pseudomonadati</taxon>
        <taxon>Bacteroidota</taxon>
        <taxon>Sphingobacteriia</taxon>
        <taxon>Sphingobacteriales</taxon>
        <taxon>Sphingobacteriaceae</taxon>
        <taxon>Pedobacter</taxon>
    </lineage>
</organism>
<keyword evidence="2" id="KW-1185">Reference proteome</keyword>
<keyword evidence="1" id="KW-0255">Endonuclease</keyword>
<proteinExistence type="predicted"/>
<evidence type="ECO:0000313" key="1">
    <source>
        <dbReference type="EMBL" id="MDR6781714.1"/>
    </source>
</evidence>
<sequence length="576" mass="62025">MKLKRYASLMGLGLIILTMFVLSCNKLEPADQEVAGNQKESAPAPLSAAAFTSIKDSWVAVLDVTNDKINVYDCYAKEWYLPARKMNWSPTTGRSYSAAEVSAWGDPRDVRIRQSPWGGAWAAVGGNMATIAIQSTGHRRWALDLGAGTTPHGVELLPNGNIVVAAKDGNWVRVYTSSQSTTSTSYAQFNITAPTAVLWDPINNVIRVTGSIGGNAVLAALTVGGTAAAPTLTEDVSLRSTLPTAGGQDVSDFAGDPNKLWVCTSTGVYTYNKTTKTFSAIGNYAFRAGVKSCVNQISGRLIQADPATGNHIDFCSSNGTWHQWQNLVGTSNYRARIWKYDYVIEAQSPEIKVMTYNIQLANGGLQNVANVIKAQNPDLVSLQEVDKFTNRSGSSIDQADTLGKLAGMYCYFSKAMNWDGGEYGDAILSKWPLYEITRYVLPAGTGEPRQMAVIRTEKNGLMFKFGGTHLDHLGPAAGNSLLQAIAINNIANGITHPFILGGDFNEVPSSVTITKLKEKFTLGCMGSCPATHPASAATRSIDYFMYKPGGFTMNSYNTISTLVSDHLPVVATVTLQ</sequence>
<name>A0ACC6KR25_9SPHI</name>
<keyword evidence="1" id="KW-0540">Nuclease</keyword>